<dbReference type="EMBL" id="JBJKBG010000008">
    <property type="protein sequence ID" value="KAL3725676.1"/>
    <property type="molecule type" value="Genomic_DNA"/>
</dbReference>
<protein>
    <submittedName>
        <fullName evidence="2">Uncharacterized protein</fullName>
    </submittedName>
</protein>
<name>A0ABD3JIJ8_EUCGL</name>
<dbReference type="AlphaFoldDB" id="A0ABD3JIJ8"/>
<gene>
    <name evidence="2" type="ORF">ACJRO7_030674</name>
</gene>
<evidence type="ECO:0000313" key="2">
    <source>
        <dbReference type="EMBL" id="KAL3725676.1"/>
    </source>
</evidence>
<sequence>MEGVISNKNRNVSSEDGDQFPKCLKEERIHFCTRSYRGLSFMLKELEMSCSDTSSSNNTHSQAENEIGNYKNLKRSSEDEADQGQTKSKEEKPHANPKKILQIMRKMIDVPHLTRLGFANPTHSTPLSSSLVRCGGTQNGADAAQYPLQPMSITPRYSMPVLCSCAIRWVHSPMNNNTHPALTNQSDNLLIMQMFQTPSYMQILNEAAAILEIKTCRPYVSPTTHPHPLHSQISKFKALIQGLPMLLLSKVSNESCGSIIITVKGEFCYQNNHNSVPEDCQVYGNEAMFANICSIRLVDLNIFEDLGFGEHVPFLNSYIQDNGAM</sequence>
<accession>A0ABD3JIJ8</accession>
<evidence type="ECO:0000256" key="1">
    <source>
        <dbReference type="SAM" id="MobiDB-lite"/>
    </source>
</evidence>
<proteinExistence type="predicted"/>
<reference evidence="2 3" key="1">
    <citation type="submission" date="2024-11" db="EMBL/GenBank/DDBJ databases">
        <title>Chromosome-level genome assembly of Eucalyptus globulus Labill. provides insights into its genome evolution.</title>
        <authorList>
            <person name="Li X."/>
        </authorList>
    </citation>
    <scope>NUCLEOTIDE SEQUENCE [LARGE SCALE GENOMIC DNA]</scope>
    <source>
        <strain evidence="2">CL2024</strain>
        <tissue evidence="2">Fresh tender leaves</tissue>
    </source>
</reference>
<feature type="region of interest" description="Disordered" evidence="1">
    <location>
        <begin position="51"/>
        <end position="99"/>
    </location>
</feature>
<evidence type="ECO:0000313" key="3">
    <source>
        <dbReference type="Proteomes" id="UP001634007"/>
    </source>
</evidence>
<comment type="caution">
    <text evidence="2">The sequence shown here is derived from an EMBL/GenBank/DDBJ whole genome shotgun (WGS) entry which is preliminary data.</text>
</comment>
<dbReference type="Proteomes" id="UP001634007">
    <property type="component" value="Unassembled WGS sequence"/>
</dbReference>
<keyword evidence="3" id="KW-1185">Reference proteome</keyword>
<organism evidence="2 3">
    <name type="scientific">Eucalyptus globulus</name>
    <name type="common">Tasmanian blue gum</name>
    <dbReference type="NCBI Taxonomy" id="34317"/>
    <lineage>
        <taxon>Eukaryota</taxon>
        <taxon>Viridiplantae</taxon>
        <taxon>Streptophyta</taxon>
        <taxon>Embryophyta</taxon>
        <taxon>Tracheophyta</taxon>
        <taxon>Spermatophyta</taxon>
        <taxon>Magnoliopsida</taxon>
        <taxon>eudicotyledons</taxon>
        <taxon>Gunneridae</taxon>
        <taxon>Pentapetalae</taxon>
        <taxon>rosids</taxon>
        <taxon>malvids</taxon>
        <taxon>Myrtales</taxon>
        <taxon>Myrtaceae</taxon>
        <taxon>Myrtoideae</taxon>
        <taxon>Eucalypteae</taxon>
        <taxon>Eucalyptus</taxon>
    </lineage>
</organism>
<feature type="compositionally biased region" description="Polar residues" evidence="1">
    <location>
        <begin position="51"/>
        <end position="64"/>
    </location>
</feature>